<proteinExistence type="predicted"/>
<gene>
    <name evidence="1" type="ORF">ANCCEY_09330</name>
</gene>
<sequence length="295" mass="32733">MIWNTTVLNYADGKQAVIEGGQLIRNQTDGYVIKGGKISGDTNFGSFGKPQNLISQSTQDLVIGIMQDATDFLKENGESLTKEQLDDTAKNLLSVVGSLTQSVEATLNNPLWSDLQHNLNTEKENYDAIFNVLPENIVIDNSSLIADIRYVESNSEEEWAQEATRLVQQAIGKKMANQMQATMATLEDTFAKHAISNGQIPYNNTITENGNTLVVLIGNSEYMLNKNLHCDSWTVKFPPSVTDLAIANLTDDTNYRVGMWCYGRNPFMYTLNFDLLITSGALELHLKHLDGSPIM</sequence>
<organism evidence="1 2">
    <name type="scientific">Ancylostoma ceylanicum</name>
    <dbReference type="NCBI Taxonomy" id="53326"/>
    <lineage>
        <taxon>Eukaryota</taxon>
        <taxon>Metazoa</taxon>
        <taxon>Ecdysozoa</taxon>
        <taxon>Nematoda</taxon>
        <taxon>Chromadorea</taxon>
        <taxon>Rhabditida</taxon>
        <taxon>Rhabditina</taxon>
        <taxon>Rhabditomorpha</taxon>
        <taxon>Strongyloidea</taxon>
        <taxon>Ancylostomatidae</taxon>
        <taxon>Ancylostomatinae</taxon>
        <taxon>Ancylostoma</taxon>
    </lineage>
</organism>
<name>A0A0D6LVA5_9BILA</name>
<reference evidence="1 2" key="1">
    <citation type="submission" date="2013-05" db="EMBL/GenBank/DDBJ databases">
        <title>Draft genome of the parasitic nematode Anyclostoma ceylanicum.</title>
        <authorList>
            <person name="Mitreva M."/>
        </authorList>
    </citation>
    <scope>NUCLEOTIDE SEQUENCE [LARGE SCALE GENOMIC DNA]</scope>
</reference>
<dbReference type="AlphaFoldDB" id="A0A0D6LVA5"/>
<keyword evidence="1" id="KW-0966">Cell projection</keyword>
<keyword evidence="1" id="KW-0969">Cilium</keyword>
<dbReference type="Proteomes" id="UP000054495">
    <property type="component" value="Unassembled WGS sequence"/>
</dbReference>
<evidence type="ECO:0000313" key="1">
    <source>
        <dbReference type="EMBL" id="EPB71577.1"/>
    </source>
</evidence>
<evidence type="ECO:0000313" key="2">
    <source>
        <dbReference type="Proteomes" id="UP000054495"/>
    </source>
</evidence>
<keyword evidence="1" id="KW-0282">Flagellum</keyword>
<protein>
    <submittedName>
        <fullName evidence="1">Putative flagellar protein FliS</fullName>
    </submittedName>
</protein>
<dbReference type="EMBL" id="KE125102">
    <property type="protein sequence ID" value="EPB71577.1"/>
    <property type="molecule type" value="Genomic_DNA"/>
</dbReference>
<accession>A0A0D6LVA5</accession>
<keyword evidence="2" id="KW-1185">Reference proteome</keyword>